<dbReference type="InterPro" id="IPR023271">
    <property type="entry name" value="Aquaporin-like"/>
</dbReference>
<evidence type="ECO:0000256" key="8">
    <source>
        <dbReference type="SAM" id="MobiDB-lite"/>
    </source>
</evidence>
<evidence type="ECO:0000313" key="11">
    <source>
        <dbReference type="Proteomes" id="UP001295444"/>
    </source>
</evidence>
<dbReference type="AlphaFoldDB" id="A0AAD1R7G3"/>
<dbReference type="SUPFAM" id="SSF81338">
    <property type="entry name" value="Aquaporin-like"/>
    <property type="match status" value="1"/>
</dbReference>
<dbReference type="PRINTS" id="PR02014">
    <property type="entry name" value="AQUAPORIN2"/>
</dbReference>
<keyword evidence="6 9" id="KW-0472">Membrane</keyword>
<feature type="transmembrane region" description="Helical" evidence="9">
    <location>
        <begin position="130"/>
        <end position="149"/>
    </location>
</feature>
<evidence type="ECO:0000256" key="5">
    <source>
        <dbReference type="ARBA" id="ARBA00022989"/>
    </source>
</evidence>
<feature type="compositionally biased region" description="Basic and acidic residues" evidence="8">
    <location>
        <begin position="259"/>
        <end position="273"/>
    </location>
</feature>
<feature type="transmembrane region" description="Helical" evidence="9">
    <location>
        <begin position="210"/>
        <end position="230"/>
    </location>
</feature>
<keyword evidence="11" id="KW-1185">Reference proteome</keyword>
<feature type="transmembrane region" description="Helical" evidence="9">
    <location>
        <begin position="12"/>
        <end position="29"/>
    </location>
</feature>
<gene>
    <name evidence="10" type="ORF">PECUL_23A030935</name>
</gene>
<evidence type="ECO:0000256" key="9">
    <source>
        <dbReference type="SAM" id="Phobius"/>
    </source>
</evidence>
<dbReference type="InterPro" id="IPR034294">
    <property type="entry name" value="Aquaporin_transptr"/>
</dbReference>
<evidence type="ECO:0000256" key="4">
    <source>
        <dbReference type="ARBA" id="ARBA00022692"/>
    </source>
</evidence>
<evidence type="ECO:0000256" key="3">
    <source>
        <dbReference type="ARBA" id="ARBA00022448"/>
    </source>
</evidence>
<dbReference type="GO" id="GO:0016324">
    <property type="term" value="C:apical plasma membrane"/>
    <property type="evidence" value="ECO:0007669"/>
    <property type="project" value="TreeGrafter"/>
</dbReference>
<dbReference type="PRINTS" id="PR00783">
    <property type="entry name" value="MINTRINSICP"/>
</dbReference>
<comment type="similarity">
    <text evidence="2 7">Belongs to the MIP/aquaporin (TC 1.A.8) family.</text>
</comment>
<feature type="region of interest" description="Disordered" evidence="8">
    <location>
        <begin position="251"/>
        <end position="273"/>
    </location>
</feature>
<keyword evidence="3 7" id="KW-0813">Transport</keyword>
<dbReference type="PANTHER" id="PTHR19139">
    <property type="entry name" value="AQUAPORIN TRANSPORTER"/>
    <property type="match status" value="1"/>
</dbReference>
<keyword evidence="5 9" id="KW-1133">Transmembrane helix</keyword>
<reference evidence="10" key="1">
    <citation type="submission" date="2022-03" db="EMBL/GenBank/DDBJ databases">
        <authorList>
            <person name="Alioto T."/>
            <person name="Alioto T."/>
            <person name="Gomez Garrido J."/>
        </authorList>
    </citation>
    <scope>NUCLEOTIDE SEQUENCE</scope>
</reference>
<evidence type="ECO:0000256" key="6">
    <source>
        <dbReference type="ARBA" id="ARBA00023136"/>
    </source>
</evidence>
<feature type="transmembrane region" description="Helical" evidence="9">
    <location>
        <begin position="156"/>
        <end position="176"/>
    </location>
</feature>
<dbReference type="Proteomes" id="UP001295444">
    <property type="component" value="Chromosome 01"/>
</dbReference>
<dbReference type="Gene3D" id="1.20.1080.10">
    <property type="entry name" value="Glycerol uptake facilitator protein"/>
    <property type="match status" value="1"/>
</dbReference>
<evidence type="ECO:0000256" key="7">
    <source>
        <dbReference type="RuleBase" id="RU000477"/>
    </source>
</evidence>
<dbReference type="InterPro" id="IPR000425">
    <property type="entry name" value="MIP"/>
</dbReference>
<evidence type="ECO:0000256" key="1">
    <source>
        <dbReference type="ARBA" id="ARBA00004141"/>
    </source>
</evidence>
<evidence type="ECO:0000313" key="10">
    <source>
        <dbReference type="EMBL" id="CAH2224890.1"/>
    </source>
</evidence>
<comment type="subcellular location">
    <subcellularLocation>
        <location evidence="1">Membrane</location>
        <topology evidence="1">Multi-pass membrane protein</topology>
    </subcellularLocation>
</comment>
<protein>
    <submittedName>
        <fullName evidence="10">Aquaporin-2</fullName>
    </submittedName>
</protein>
<accession>A0AAD1R7G3</accession>
<dbReference type="InterPro" id="IPR022357">
    <property type="entry name" value="MIP_CS"/>
</dbReference>
<dbReference type="EMBL" id="OW240912">
    <property type="protein sequence ID" value="CAH2224890.1"/>
    <property type="molecule type" value="Genomic_DNA"/>
</dbReference>
<dbReference type="PANTHER" id="PTHR19139:SF292">
    <property type="entry name" value="AQUAPORIN-2"/>
    <property type="match status" value="1"/>
</dbReference>
<organism evidence="10 11">
    <name type="scientific">Pelobates cultripes</name>
    <name type="common">Western spadefoot toad</name>
    <dbReference type="NCBI Taxonomy" id="61616"/>
    <lineage>
        <taxon>Eukaryota</taxon>
        <taxon>Metazoa</taxon>
        <taxon>Chordata</taxon>
        <taxon>Craniata</taxon>
        <taxon>Vertebrata</taxon>
        <taxon>Euteleostomi</taxon>
        <taxon>Amphibia</taxon>
        <taxon>Batrachia</taxon>
        <taxon>Anura</taxon>
        <taxon>Pelobatoidea</taxon>
        <taxon>Pelobatidae</taxon>
        <taxon>Pelobates</taxon>
    </lineage>
</organism>
<feature type="transmembrane region" description="Helical" evidence="9">
    <location>
        <begin position="41"/>
        <end position="62"/>
    </location>
</feature>
<proteinExistence type="inferred from homology"/>
<dbReference type="GO" id="GO:0015250">
    <property type="term" value="F:water channel activity"/>
    <property type="evidence" value="ECO:0007669"/>
    <property type="project" value="TreeGrafter"/>
</dbReference>
<dbReference type="Pfam" id="PF00230">
    <property type="entry name" value="MIP"/>
    <property type="match status" value="1"/>
</dbReference>
<dbReference type="CDD" id="cd00333">
    <property type="entry name" value="MIP"/>
    <property type="match status" value="1"/>
</dbReference>
<sequence length="273" mass="29750">MKEICTGPFTRAFAAELLGTLIFVFFGLGSTMEWPTSLPTILQISVTFGLGIGTLVQALGHISGAHLNPAVTVAFLVSSQISVFRAISYICAQLLGAVAGAALLYEFTPENVHGSFGVNEPSNNTTEGQAVTVEIILTLQLILCIFASTDTRRNDIVGSPSISIAFSVVLGHLVGIELPARSIASVLAAGPLSKKVTPGYFSLKEINWEIFWIGPLVGSILASLIYNYILCPYQESFREKLDILLGRMPNEEEEEWEERQEQPRRKSMELQTL</sequence>
<evidence type="ECO:0000256" key="2">
    <source>
        <dbReference type="ARBA" id="ARBA00006175"/>
    </source>
</evidence>
<keyword evidence="4 7" id="KW-0812">Transmembrane</keyword>
<name>A0AAD1R7G3_PELCU</name>
<dbReference type="PROSITE" id="PS00221">
    <property type="entry name" value="MIP"/>
    <property type="match status" value="1"/>
</dbReference>
<feature type="transmembrane region" description="Helical" evidence="9">
    <location>
        <begin position="83"/>
        <end position="105"/>
    </location>
</feature>